<evidence type="ECO:0000313" key="2">
    <source>
        <dbReference type="EMBL" id="KAL3839049.1"/>
    </source>
</evidence>
<dbReference type="AlphaFoldDB" id="A0ABD3TPM2"/>
<evidence type="ECO:0000313" key="3">
    <source>
        <dbReference type="Proteomes" id="UP001634393"/>
    </source>
</evidence>
<dbReference type="PANTHER" id="PTHR48238">
    <property type="entry name" value="BNACNNG09570D PROTEIN"/>
    <property type="match status" value="1"/>
</dbReference>
<feature type="compositionally biased region" description="Low complexity" evidence="1">
    <location>
        <begin position="75"/>
        <end position="88"/>
    </location>
</feature>
<feature type="region of interest" description="Disordered" evidence="1">
    <location>
        <begin position="73"/>
        <end position="92"/>
    </location>
</feature>
<organism evidence="2 3">
    <name type="scientific">Penstemon smallii</name>
    <dbReference type="NCBI Taxonomy" id="265156"/>
    <lineage>
        <taxon>Eukaryota</taxon>
        <taxon>Viridiplantae</taxon>
        <taxon>Streptophyta</taxon>
        <taxon>Embryophyta</taxon>
        <taxon>Tracheophyta</taxon>
        <taxon>Spermatophyta</taxon>
        <taxon>Magnoliopsida</taxon>
        <taxon>eudicotyledons</taxon>
        <taxon>Gunneridae</taxon>
        <taxon>Pentapetalae</taxon>
        <taxon>asterids</taxon>
        <taxon>lamiids</taxon>
        <taxon>Lamiales</taxon>
        <taxon>Plantaginaceae</taxon>
        <taxon>Cheloneae</taxon>
        <taxon>Penstemon</taxon>
    </lineage>
</organism>
<accession>A0ABD3TPM2</accession>
<feature type="compositionally biased region" description="Low complexity" evidence="1">
    <location>
        <begin position="128"/>
        <end position="145"/>
    </location>
</feature>
<evidence type="ECO:0000256" key="1">
    <source>
        <dbReference type="SAM" id="MobiDB-lite"/>
    </source>
</evidence>
<dbReference type="EMBL" id="JBJXBP010000003">
    <property type="protein sequence ID" value="KAL3839049.1"/>
    <property type="molecule type" value="Genomic_DNA"/>
</dbReference>
<gene>
    <name evidence="2" type="ORF">ACJIZ3_023640</name>
</gene>
<proteinExistence type="predicted"/>
<keyword evidence="3" id="KW-1185">Reference proteome</keyword>
<dbReference type="Proteomes" id="UP001634393">
    <property type="component" value="Unassembled WGS sequence"/>
</dbReference>
<sequence>MLGRVRASPMESLEILEMQRPPSKIIKHDSLSIYEATLLKLKQGSHCNPTQTTGDSAQCAMETDSLEEVETITNSADSSSTDSLTSSSCNFQPRQYEGRDVSILYMFSKYKRSRHDQSPNVRNLIPVSGSSSSSSSVSCSPTSSS</sequence>
<dbReference type="PANTHER" id="PTHR48238:SF1">
    <property type="entry name" value="(RAPE) HYPOTHETICAL PROTEIN"/>
    <property type="match status" value="1"/>
</dbReference>
<protein>
    <submittedName>
        <fullName evidence="2">Uncharacterized protein</fullName>
    </submittedName>
</protein>
<reference evidence="2 3" key="1">
    <citation type="submission" date="2024-12" db="EMBL/GenBank/DDBJ databases">
        <title>The unique morphological basis and parallel evolutionary history of personate flowers in Penstemon.</title>
        <authorList>
            <person name="Depatie T.H."/>
            <person name="Wessinger C.A."/>
        </authorList>
    </citation>
    <scope>NUCLEOTIDE SEQUENCE [LARGE SCALE GENOMIC DNA]</scope>
    <source>
        <strain evidence="2">WTNN_2</strain>
        <tissue evidence="2">Leaf</tissue>
    </source>
</reference>
<feature type="region of interest" description="Disordered" evidence="1">
    <location>
        <begin position="112"/>
        <end position="145"/>
    </location>
</feature>
<comment type="caution">
    <text evidence="2">The sequence shown here is derived from an EMBL/GenBank/DDBJ whole genome shotgun (WGS) entry which is preliminary data.</text>
</comment>
<name>A0ABD3TPM2_9LAMI</name>